<dbReference type="AlphaFoldDB" id="A0ABD2VZJ4"/>
<proteinExistence type="predicted"/>
<name>A0ABD2VZJ4_9HYME</name>
<sequence length="80" mass="9203">MDQVPICTTPAKIVLAIEFPFKLLSKSYVRGRRIAGYNNKDNIKLTINKLTVHNALSSKDTLQLRWVDKSRSVFKLSRVR</sequence>
<comment type="caution">
    <text evidence="1">The sequence shown here is derived from an EMBL/GenBank/DDBJ whole genome shotgun (WGS) entry which is preliminary data.</text>
</comment>
<organism evidence="1 2">
    <name type="scientific">Trichogramma kaykai</name>
    <dbReference type="NCBI Taxonomy" id="54128"/>
    <lineage>
        <taxon>Eukaryota</taxon>
        <taxon>Metazoa</taxon>
        <taxon>Ecdysozoa</taxon>
        <taxon>Arthropoda</taxon>
        <taxon>Hexapoda</taxon>
        <taxon>Insecta</taxon>
        <taxon>Pterygota</taxon>
        <taxon>Neoptera</taxon>
        <taxon>Endopterygota</taxon>
        <taxon>Hymenoptera</taxon>
        <taxon>Apocrita</taxon>
        <taxon>Proctotrupomorpha</taxon>
        <taxon>Chalcidoidea</taxon>
        <taxon>Trichogrammatidae</taxon>
        <taxon>Trichogramma</taxon>
    </lineage>
</organism>
<protein>
    <submittedName>
        <fullName evidence="1">Uncharacterized protein</fullName>
    </submittedName>
</protein>
<evidence type="ECO:0000313" key="2">
    <source>
        <dbReference type="Proteomes" id="UP001627154"/>
    </source>
</evidence>
<gene>
    <name evidence="1" type="ORF">TKK_018464</name>
</gene>
<dbReference type="EMBL" id="JBJJXI010000149">
    <property type="protein sequence ID" value="KAL3385943.1"/>
    <property type="molecule type" value="Genomic_DNA"/>
</dbReference>
<keyword evidence="2" id="KW-1185">Reference proteome</keyword>
<reference evidence="1 2" key="1">
    <citation type="journal article" date="2024" name="bioRxiv">
        <title>A reference genome for Trichogramma kaykai: A tiny desert-dwelling parasitoid wasp with competing sex-ratio distorters.</title>
        <authorList>
            <person name="Culotta J."/>
            <person name="Lindsey A.R."/>
        </authorList>
    </citation>
    <scope>NUCLEOTIDE SEQUENCE [LARGE SCALE GENOMIC DNA]</scope>
    <source>
        <strain evidence="1 2">KSX58</strain>
    </source>
</reference>
<evidence type="ECO:0000313" key="1">
    <source>
        <dbReference type="EMBL" id="KAL3385943.1"/>
    </source>
</evidence>
<accession>A0ABD2VZJ4</accession>
<dbReference type="Proteomes" id="UP001627154">
    <property type="component" value="Unassembled WGS sequence"/>
</dbReference>